<protein>
    <submittedName>
        <fullName evidence="2">Uncharacterized protein</fullName>
    </submittedName>
</protein>
<gene>
    <name evidence="2" type="ORF">K491DRAFT_720846</name>
</gene>
<feature type="region of interest" description="Disordered" evidence="1">
    <location>
        <begin position="274"/>
        <end position="293"/>
    </location>
</feature>
<dbReference type="EMBL" id="MU004458">
    <property type="protein sequence ID" value="KAF2650353.1"/>
    <property type="molecule type" value="Genomic_DNA"/>
</dbReference>
<dbReference type="AlphaFoldDB" id="A0A6A6SUT4"/>
<dbReference type="Proteomes" id="UP000799324">
    <property type="component" value="Unassembled WGS sequence"/>
</dbReference>
<feature type="compositionally biased region" description="Basic and acidic residues" evidence="1">
    <location>
        <begin position="76"/>
        <end position="90"/>
    </location>
</feature>
<sequence>MFRFARDSFGHLLPKPPESLQPMPENRKRSSDNADDSGHRSKNPRLEMTSDTPRSSAMPGAFDPVNTDQAAAVIDTEGRPVPGEHADRNEASNSTTSPNRAQQARKLLATRSRHARKTTQPPTPLNEQLDEPVILDQQHEQVRPVRTPRSISDIHSNDKNSELSSRDQSHNNKPAVTQRGNSGQQNGLRRAFLRKEMQNEPKLRAASAAMSCPSPEGPQRGQVDTEADIFTRVPNSRIGRARNVGTLPSQGGGDKTIANAQSEVQTVVDENQDRIQTKRYTQPVTSKKQTEVE</sequence>
<evidence type="ECO:0000256" key="1">
    <source>
        <dbReference type="SAM" id="MobiDB-lite"/>
    </source>
</evidence>
<accession>A0A6A6SUT4</accession>
<feature type="compositionally biased region" description="Basic and acidic residues" evidence="1">
    <location>
        <begin position="193"/>
        <end position="203"/>
    </location>
</feature>
<feature type="compositionally biased region" description="Basic and acidic residues" evidence="1">
    <location>
        <begin position="25"/>
        <end position="39"/>
    </location>
</feature>
<evidence type="ECO:0000313" key="2">
    <source>
        <dbReference type="EMBL" id="KAF2650353.1"/>
    </source>
</evidence>
<reference evidence="2" key="1">
    <citation type="journal article" date="2020" name="Stud. Mycol.">
        <title>101 Dothideomycetes genomes: a test case for predicting lifestyles and emergence of pathogens.</title>
        <authorList>
            <person name="Haridas S."/>
            <person name="Albert R."/>
            <person name="Binder M."/>
            <person name="Bloem J."/>
            <person name="Labutti K."/>
            <person name="Salamov A."/>
            <person name="Andreopoulos B."/>
            <person name="Baker S."/>
            <person name="Barry K."/>
            <person name="Bills G."/>
            <person name="Bluhm B."/>
            <person name="Cannon C."/>
            <person name="Castanera R."/>
            <person name="Culley D."/>
            <person name="Daum C."/>
            <person name="Ezra D."/>
            <person name="Gonzalez J."/>
            <person name="Henrissat B."/>
            <person name="Kuo A."/>
            <person name="Liang C."/>
            <person name="Lipzen A."/>
            <person name="Lutzoni F."/>
            <person name="Magnuson J."/>
            <person name="Mondo S."/>
            <person name="Nolan M."/>
            <person name="Ohm R."/>
            <person name="Pangilinan J."/>
            <person name="Park H.-J."/>
            <person name="Ramirez L."/>
            <person name="Alfaro M."/>
            <person name="Sun H."/>
            <person name="Tritt A."/>
            <person name="Yoshinaga Y."/>
            <person name="Zwiers L.-H."/>
            <person name="Turgeon B."/>
            <person name="Goodwin S."/>
            <person name="Spatafora J."/>
            <person name="Crous P."/>
            <person name="Grigoriev I."/>
        </authorList>
    </citation>
    <scope>NUCLEOTIDE SEQUENCE</scope>
    <source>
        <strain evidence="2">CBS 122681</strain>
    </source>
</reference>
<keyword evidence="3" id="KW-1185">Reference proteome</keyword>
<feature type="compositionally biased region" description="Basic and acidic residues" evidence="1">
    <location>
        <begin position="155"/>
        <end position="170"/>
    </location>
</feature>
<feature type="compositionally biased region" description="Polar residues" evidence="1">
    <location>
        <begin position="91"/>
        <end position="102"/>
    </location>
</feature>
<feature type="region of interest" description="Disordered" evidence="1">
    <location>
        <begin position="1"/>
        <end position="227"/>
    </location>
</feature>
<name>A0A6A6SUT4_9PLEO</name>
<proteinExistence type="predicted"/>
<organism evidence="2 3">
    <name type="scientific">Lophiostoma macrostomum CBS 122681</name>
    <dbReference type="NCBI Taxonomy" id="1314788"/>
    <lineage>
        <taxon>Eukaryota</taxon>
        <taxon>Fungi</taxon>
        <taxon>Dikarya</taxon>
        <taxon>Ascomycota</taxon>
        <taxon>Pezizomycotina</taxon>
        <taxon>Dothideomycetes</taxon>
        <taxon>Pleosporomycetidae</taxon>
        <taxon>Pleosporales</taxon>
        <taxon>Lophiostomataceae</taxon>
        <taxon>Lophiostoma</taxon>
    </lineage>
</organism>
<evidence type="ECO:0000313" key="3">
    <source>
        <dbReference type="Proteomes" id="UP000799324"/>
    </source>
</evidence>
<feature type="compositionally biased region" description="Polar residues" evidence="1">
    <location>
        <begin position="278"/>
        <end position="287"/>
    </location>
</feature>
<feature type="compositionally biased region" description="Polar residues" evidence="1">
    <location>
        <begin position="171"/>
        <end position="187"/>
    </location>
</feature>